<organism evidence="2 3">
    <name type="scientific">Sphaerobolus stellatus (strain SS14)</name>
    <dbReference type="NCBI Taxonomy" id="990650"/>
    <lineage>
        <taxon>Eukaryota</taxon>
        <taxon>Fungi</taxon>
        <taxon>Dikarya</taxon>
        <taxon>Basidiomycota</taxon>
        <taxon>Agaricomycotina</taxon>
        <taxon>Agaricomycetes</taxon>
        <taxon>Phallomycetidae</taxon>
        <taxon>Geastrales</taxon>
        <taxon>Sphaerobolaceae</taxon>
        <taxon>Sphaerobolus</taxon>
    </lineage>
</organism>
<reference evidence="2 3" key="1">
    <citation type="submission" date="2014-06" db="EMBL/GenBank/DDBJ databases">
        <title>Evolutionary Origins and Diversification of the Mycorrhizal Mutualists.</title>
        <authorList>
            <consortium name="DOE Joint Genome Institute"/>
            <consortium name="Mycorrhizal Genomics Consortium"/>
            <person name="Kohler A."/>
            <person name="Kuo A."/>
            <person name="Nagy L.G."/>
            <person name="Floudas D."/>
            <person name="Copeland A."/>
            <person name="Barry K.W."/>
            <person name="Cichocki N."/>
            <person name="Veneault-Fourrey C."/>
            <person name="LaButti K."/>
            <person name="Lindquist E.A."/>
            <person name="Lipzen A."/>
            <person name="Lundell T."/>
            <person name="Morin E."/>
            <person name="Murat C."/>
            <person name="Riley R."/>
            <person name="Ohm R."/>
            <person name="Sun H."/>
            <person name="Tunlid A."/>
            <person name="Henrissat B."/>
            <person name="Grigoriev I.V."/>
            <person name="Hibbett D.S."/>
            <person name="Martin F."/>
        </authorList>
    </citation>
    <scope>NUCLEOTIDE SEQUENCE [LARGE SCALE GENOMIC DNA]</scope>
    <source>
        <strain evidence="2 3">SS14</strain>
    </source>
</reference>
<evidence type="ECO:0000313" key="2">
    <source>
        <dbReference type="EMBL" id="KIJ40647.1"/>
    </source>
</evidence>
<evidence type="ECO:0000256" key="1">
    <source>
        <dbReference type="SAM" id="MobiDB-lite"/>
    </source>
</evidence>
<dbReference type="HOGENOM" id="CLU_704319_0_0_1"/>
<sequence>MKANKTDNDYESDDESDNDNESVGSEYSEVDNMFELSDTKTSVLEDVKWCPQSGHYEIIKNSHELVPNFLGGALPRRDGPNKQYYAATILALFKPWRSGLDLKEEGQEWHASFEQFTLSSQQQELMNNFMIKHECVDSLDDFHTQQKLEDEKDQLGLNLPLEDIDANEYFNDNIINADFNQIDPESLTCYYETPDRNTMRRWDVMLRTEERLLSSGWIGGYIGDAICALSLTIANSKGPKEWLKIVNDIQSKMKEQSIPHNINQLPSGSNVVKGLDHYNIPGNSEGNVIIVDHAKQIEVSSSQIMDDEPCHKEKDSIIDVADLFNLNDEQKRAFMIIALHLHSTGSDQLKMYLGGMTGTGKSQVIKAVAHYFDHHDSTHVLELVAPQVVLQH</sequence>
<gene>
    <name evidence="2" type="ORF">M422DRAFT_256341</name>
</gene>
<dbReference type="Gene3D" id="3.40.50.300">
    <property type="entry name" value="P-loop containing nucleotide triphosphate hydrolases"/>
    <property type="match status" value="1"/>
</dbReference>
<dbReference type="Proteomes" id="UP000054279">
    <property type="component" value="Unassembled WGS sequence"/>
</dbReference>
<dbReference type="SUPFAM" id="SSF52540">
    <property type="entry name" value="P-loop containing nucleoside triphosphate hydrolases"/>
    <property type="match status" value="1"/>
</dbReference>
<accession>A0A0C9VGU2</accession>
<name>A0A0C9VGU2_SPHS4</name>
<evidence type="ECO:0008006" key="4">
    <source>
        <dbReference type="Google" id="ProtNLM"/>
    </source>
</evidence>
<keyword evidence="3" id="KW-1185">Reference proteome</keyword>
<dbReference type="OrthoDB" id="3259294at2759"/>
<feature type="region of interest" description="Disordered" evidence="1">
    <location>
        <begin position="1"/>
        <end position="31"/>
    </location>
</feature>
<dbReference type="EMBL" id="KN837142">
    <property type="protein sequence ID" value="KIJ40647.1"/>
    <property type="molecule type" value="Genomic_DNA"/>
</dbReference>
<dbReference type="AlphaFoldDB" id="A0A0C9VGU2"/>
<dbReference type="InterPro" id="IPR027417">
    <property type="entry name" value="P-loop_NTPase"/>
</dbReference>
<proteinExistence type="predicted"/>
<protein>
    <recommendedName>
        <fullName evidence="4">DNA helicase</fullName>
    </recommendedName>
</protein>
<evidence type="ECO:0000313" key="3">
    <source>
        <dbReference type="Proteomes" id="UP000054279"/>
    </source>
</evidence>
<feature type="compositionally biased region" description="Acidic residues" evidence="1">
    <location>
        <begin position="9"/>
        <end position="20"/>
    </location>
</feature>